<dbReference type="AlphaFoldDB" id="A0A017HMX0"/>
<dbReference type="SMART" id="SM00287">
    <property type="entry name" value="SH3b"/>
    <property type="match status" value="1"/>
</dbReference>
<evidence type="ECO:0000313" key="3">
    <source>
        <dbReference type="EMBL" id="EYD75498.1"/>
    </source>
</evidence>
<dbReference type="Gene3D" id="2.30.30.40">
    <property type="entry name" value="SH3 Domains"/>
    <property type="match status" value="1"/>
</dbReference>
<dbReference type="EMBL" id="AOSK01000078">
    <property type="protein sequence ID" value="EYD75498.1"/>
    <property type="molecule type" value="Genomic_DNA"/>
</dbReference>
<dbReference type="OrthoDB" id="7433551at2"/>
<evidence type="ECO:0000313" key="4">
    <source>
        <dbReference type="Proteomes" id="UP000019666"/>
    </source>
</evidence>
<proteinExistence type="predicted"/>
<dbReference type="PROSITE" id="PS51781">
    <property type="entry name" value="SH3B"/>
    <property type="match status" value="1"/>
</dbReference>
<organism evidence="3 4">
    <name type="scientific">Rubellimicrobium mesophilum DSM 19309</name>
    <dbReference type="NCBI Taxonomy" id="442562"/>
    <lineage>
        <taxon>Bacteria</taxon>
        <taxon>Pseudomonadati</taxon>
        <taxon>Pseudomonadota</taxon>
        <taxon>Alphaproteobacteria</taxon>
        <taxon>Rhodobacterales</taxon>
        <taxon>Roseobacteraceae</taxon>
        <taxon>Rubellimicrobium</taxon>
    </lineage>
</organism>
<dbReference type="Proteomes" id="UP000019666">
    <property type="component" value="Unassembled WGS sequence"/>
</dbReference>
<feature type="compositionally biased region" description="Low complexity" evidence="1">
    <location>
        <begin position="8"/>
        <end position="20"/>
    </location>
</feature>
<evidence type="ECO:0000259" key="2">
    <source>
        <dbReference type="PROSITE" id="PS51781"/>
    </source>
</evidence>
<dbReference type="RefSeq" id="WP_051520923.1">
    <property type="nucleotide sequence ID" value="NZ_KK088526.1"/>
</dbReference>
<comment type="caution">
    <text evidence="3">The sequence shown here is derived from an EMBL/GenBank/DDBJ whole genome shotgun (WGS) entry which is preliminary data.</text>
</comment>
<protein>
    <recommendedName>
        <fullName evidence="2">SH3b domain-containing protein</fullName>
    </recommendedName>
</protein>
<accession>A0A017HMX0</accession>
<gene>
    <name evidence="3" type="ORF">Rumeso_02925</name>
</gene>
<feature type="domain" description="SH3b" evidence="2">
    <location>
        <begin position="21"/>
        <end position="84"/>
    </location>
</feature>
<keyword evidence="4" id="KW-1185">Reference proteome</keyword>
<feature type="region of interest" description="Disordered" evidence="1">
    <location>
        <begin position="1"/>
        <end position="23"/>
    </location>
</feature>
<name>A0A017HMX0_9RHOB</name>
<dbReference type="InterPro" id="IPR003646">
    <property type="entry name" value="SH3-like_bac-type"/>
</dbReference>
<reference evidence="3 4" key="1">
    <citation type="submission" date="2013-02" db="EMBL/GenBank/DDBJ databases">
        <authorList>
            <person name="Fiebig A."/>
            <person name="Goeker M."/>
            <person name="Klenk H.-P.P."/>
        </authorList>
    </citation>
    <scope>NUCLEOTIDE SEQUENCE [LARGE SCALE GENOMIC DNA]</scope>
    <source>
        <strain evidence="3 4">DSM 19309</strain>
    </source>
</reference>
<sequence>MGPDRPLAEAPASDAAPSEGPDLRRILSDRVNLREGPGTDAPTLGLLREDDEVAVLAAEGDWLRIRTESGAEGWISARFVAAADDGPSLPGARPPG</sequence>
<evidence type="ECO:0000256" key="1">
    <source>
        <dbReference type="SAM" id="MobiDB-lite"/>
    </source>
</evidence>
<dbReference type="STRING" id="442562.Rumeso_02925"/>
<dbReference type="HOGENOM" id="CLU_2357978_0_0_5"/>
<dbReference type="Pfam" id="PF08239">
    <property type="entry name" value="SH3_3"/>
    <property type="match status" value="1"/>
</dbReference>